<name>A0A640VLG8_9RHOB</name>
<evidence type="ECO:0000313" key="3">
    <source>
        <dbReference type="Proteomes" id="UP000436522"/>
    </source>
</evidence>
<dbReference type="SUPFAM" id="SSF51905">
    <property type="entry name" value="FAD/NAD(P)-binding domain"/>
    <property type="match status" value="1"/>
</dbReference>
<keyword evidence="3" id="KW-1185">Reference proteome</keyword>
<accession>A0A640VLG8</accession>
<organism evidence="2 3">
    <name type="scientific">Roseobacter cerasinus</name>
    <dbReference type="NCBI Taxonomy" id="2602289"/>
    <lineage>
        <taxon>Bacteria</taxon>
        <taxon>Pseudomonadati</taxon>
        <taxon>Pseudomonadota</taxon>
        <taxon>Alphaproteobacteria</taxon>
        <taxon>Rhodobacterales</taxon>
        <taxon>Roseobacteraceae</taxon>
        <taxon>Roseobacter</taxon>
    </lineage>
</organism>
<protein>
    <recommendedName>
        <fullName evidence="1">FAD-dependent urate hydroxylase HpyO/Asp monooxygenase CreE-like FAD/NAD(P)-binding domain-containing protein</fullName>
    </recommendedName>
</protein>
<evidence type="ECO:0000259" key="1">
    <source>
        <dbReference type="Pfam" id="PF13454"/>
    </source>
</evidence>
<dbReference type="InterPro" id="IPR038732">
    <property type="entry name" value="HpyO/CreE_NAD-binding"/>
</dbReference>
<dbReference type="EMBL" id="BLIV01000001">
    <property type="protein sequence ID" value="GFE48919.1"/>
    <property type="molecule type" value="Genomic_DNA"/>
</dbReference>
<dbReference type="AlphaFoldDB" id="A0A640VLG8"/>
<gene>
    <name evidence="2" type="ORF">So717_06720</name>
</gene>
<feature type="domain" description="FAD-dependent urate hydroxylase HpyO/Asp monooxygenase CreE-like FAD/NAD(P)-binding" evidence="1">
    <location>
        <begin position="8"/>
        <end position="176"/>
    </location>
</feature>
<dbReference type="OrthoDB" id="7790078at2"/>
<comment type="caution">
    <text evidence="2">The sequence shown here is derived from an EMBL/GenBank/DDBJ whole genome shotgun (WGS) entry which is preliminary data.</text>
</comment>
<evidence type="ECO:0000313" key="2">
    <source>
        <dbReference type="EMBL" id="GFE48919.1"/>
    </source>
</evidence>
<sequence length="466" mass="51101">MPGPSHLIVGDGITALAFLESCLTRDIVHVTVVGRTASQLGRGVAYARDAEDAPWRFAYLLNSPADDIDPAFAAWLAENWDRIEITMAGRKPDWLRAAAPLVAAGDVHGVNAPREFYGDFMELRAQQIIDQLRKAGIKVTLIDDIATSMRVEDHKVSIRTSGGQMLDAQSADVAPGGPETMRFEGDDGPFSAPSVFGYEHRISEHIKAGSEIFCIGGNAAMLDVLRLCQSHIPDSEIRFAFCAPEGEVPPPLVPTLPRRLAKPNLSPGHASAQSFLSEIRREIDAAEASGHERRDVRAGFRAHFLEHPLHLYVADPEEAAEVAKVLRFWLRGGTRDTIFDMRRLVDAGRVQIVKGHVRRIETTNTGATVVFDDEHGVTQRRETGFVVNCAGAAPHSRFDPLTEDLLRQGLIDRNRSGGLVIDAKCQTKAPNLRYLSPAVVQLGEEVVAMPLYDAHMLRTYVARAVS</sequence>
<dbReference type="RefSeq" id="WP_159974767.1">
    <property type="nucleotide sequence ID" value="NZ_BLIV01000001.1"/>
</dbReference>
<proteinExistence type="predicted"/>
<dbReference type="Proteomes" id="UP000436522">
    <property type="component" value="Unassembled WGS sequence"/>
</dbReference>
<dbReference type="InterPro" id="IPR052189">
    <property type="entry name" value="L-asp_N-monooxygenase_NS-form"/>
</dbReference>
<dbReference type="PANTHER" id="PTHR40254">
    <property type="entry name" value="BLR0577 PROTEIN"/>
    <property type="match status" value="1"/>
</dbReference>
<dbReference type="InterPro" id="IPR036188">
    <property type="entry name" value="FAD/NAD-bd_sf"/>
</dbReference>
<dbReference type="PANTHER" id="PTHR40254:SF1">
    <property type="entry name" value="BLR0577 PROTEIN"/>
    <property type="match status" value="1"/>
</dbReference>
<dbReference type="Pfam" id="PF13454">
    <property type="entry name" value="NAD_binding_9"/>
    <property type="match status" value="1"/>
</dbReference>
<reference evidence="2 3" key="1">
    <citation type="submission" date="2019-12" db="EMBL/GenBank/DDBJ databases">
        <title>Roseobacter cerasinus sp. nov., isolated from seawater around aquaculture.</title>
        <authorList>
            <person name="Muramatsu S."/>
            <person name="Takabe Y."/>
            <person name="Mori K."/>
            <person name="Takaichi S."/>
            <person name="Hanada S."/>
        </authorList>
    </citation>
    <scope>NUCLEOTIDE SEQUENCE [LARGE SCALE GENOMIC DNA]</scope>
    <source>
        <strain evidence="2 3">AI77</strain>
    </source>
</reference>